<dbReference type="InterPro" id="IPR003848">
    <property type="entry name" value="DUF218"/>
</dbReference>
<feature type="transmembrane region" description="Helical" evidence="1">
    <location>
        <begin position="6"/>
        <end position="30"/>
    </location>
</feature>
<dbReference type="Proteomes" id="UP001482231">
    <property type="component" value="Unassembled WGS sequence"/>
</dbReference>
<keyword evidence="4" id="KW-1185">Reference proteome</keyword>
<feature type="transmembrane region" description="Helical" evidence="1">
    <location>
        <begin position="42"/>
        <end position="67"/>
    </location>
</feature>
<dbReference type="InterPro" id="IPR051599">
    <property type="entry name" value="Cell_Envelope_Assoc"/>
</dbReference>
<evidence type="ECO:0000313" key="3">
    <source>
        <dbReference type="EMBL" id="MEO1766939.1"/>
    </source>
</evidence>
<dbReference type="PANTHER" id="PTHR30336">
    <property type="entry name" value="INNER MEMBRANE PROTEIN, PROBABLE PERMEASE"/>
    <property type="match status" value="1"/>
</dbReference>
<gene>
    <name evidence="3" type="ORF">V6E02_06920</name>
</gene>
<evidence type="ECO:0000313" key="4">
    <source>
        <dbReference type="Proteomes" id="UP001482231"/>
    </source>
</evidence>
<organism evidence="3 4">
    <name type="scientific">Thiobacter aerophilum</name>
    <dbReference type="NCBI Taxonomy" id="3121275"/>
    <lineage>
        <taxon>Bacteria</taxon>
        <taxon>Pseudomonadati</taxon>
        <taxon>Pseudomonadota</taxon>
        <taxon>Betaproteobacteria</taxon>
        <taxon>Burkholderiales</taxon>
        <taxon>Thiobacteraceae</taxon>
        <taxon>Thiobacter</taxon>
    </lineage>
</organism>
<feature type="domain" description="DUF218" evidence="2">
    <location>
        <begin position="80"/>
        <end position="241"/>
    </location>
</feature>
<evidence type="ECO:0000259" key="2">
    <source>
        <dbReference type="Pfam" id="PF02698"/>
    </source>
</evidence>
<evidence type="ECO:0000256" key="1">
    <source>
        <dbReference type="SAM" id="Phobius"/>
    </source>
</evidence>
<proteinExistence type="predicted"/>
<dbReference type="PANTHER" id="PTHR30336:SF4">
    <property type="entry name" value="ENVELOPE BIOGENESIS FACTOR ELYC"/>
    <property type="match status" value="1"/>
</dbReference>
<dbReference type="CDD" id="cd06259">
    <property type="entry name" value="YdcF-like"/>
    <property type="match status" value="1"/>
</dbReference>
<dbReference type="InterPro" id="IPR014729">
    <property type="entry name" value="Rossmann-like_a/b/a_fold"/>
</dbReference>
<keyword evidence="1" id="KW-0472">Membrane</keyword>
<dbReference type="Gene3D" id="3.40.50.620">
    <property type="entry name" value="HUPs"/>
    <property type="match status" value="1"/>
</dbReference>
<keyword evidence="1" id="KW-1133">Transmembrane helix</keyword>
<sequence>MDLAYPLTGLLTALFLPPGSPLVMLALGWAVWPRRPRLGRALVLAGTLTLGLLSLPFVSASLLRLLAGEPPSHLDFSGAQAIVVLGAGRYQDALEYGGDTVNRLALERLRYAARLARASGLPVLVSGGSPEGRVPEASFMKAVLEDEFGVPVRWVEADSRNTWENARFSQRILAREGIERIVLVTHAWHMPRARAVFERAGLKVVPAGTRFYTPRGQGLADWLPDARALLDSSHALHEGLGLMWYRLRGHTR</sequence>
<dbReference type="RefSeq" id="WP_347308049.1">
    <property type="nucleotide sequence ID" value="NZ_JBAJEX010000004.1"/>
</dbReference>
<dbReference type="Pfam" id="PF02698">
    <property type="entry name" value="DUF218"/>
    <property type="match status" value="1"/>
</dbReference>
<accession>A0ABV0EEE2</accession>
<comment type="caution">
    <text evidence="3">The sequence shown here is derived from an EMBL/GenBank/DDBJ whole genome shotgun (WGS) entry which is preliminary data.</text>
</comment>
<protein>
    <submittedName>
        <fullName evidence="3">YdcF family protein</fullName>
    </submittedName>
</protein>
<name>A0ABV0EEE2_9BURK</name>
<dbReference type="EMBL" id="JBAJEX010000004">
    <property type="protein sequence ID" value="MEO1766939.1"/>
    <property type="molecule type" value="Genomic_DNA"/>
</dbReference>
<reference evidence="3 4" key="1">
    <citation type="submission" date="2024-02" db="EMBL/GenBank/DDBJ databases">
        <title>New thermophilic sulfur-oxidizing bacteria from a hot springs of the Uzon caldera (Kamchatka, Russia).</title>
        <authorList>
            <person name="Dukat A.M."/>
            <person name="Elcheninov A.G."/>
            <person name="Frolov E.N."/>
        </authorList>
    </citation>
    <scope>NUCLEOTIDE SEQUENCE [LARGE SCALE GENOMIC DNA]</scope>
    <source>
        <strain evidence="3 4">AK1</strain>
    </source>
</reference>
<keyword evidence="1" id="KW-0812">Transmembrane</keyword>